<name>A0A7X0JT77_9GAMM</name>
<proteinExistence type="predicted"/>
<evidence type="ECO:0000313" key="3">
    <source>
        <dbReference type="Proteomes" id="UP000528457"/>
    </source>
</evidence>
<evidence type="ECO:0000256" key="1">
    <source>
        <dbReference type="SAM" id="Phobius"/>
    </source>
</evidence>
<accession>A0A7X0JT77</accession>
<dbReference type="Proteomes" id="UP000528457">
    <property type="component" value="Unassembled WGS sequence"/>
</dbReference>
<evidence type="ECO:0000313" key="2">
    <source>
        <dbReference type="EMBL" id="MBB6521414.1"/>
    </source>
</evidence>
<organism evidence="2 3">
    <name type="scientific">Pseudoteredinibacter isoporae</name>
    <dbReference type="NCBI Taxonomy" id="570281"/>
    <lineage>
        <taxon>Bacteria</taxon>
        <taxon>Pseudomonadati</taxon>
        <taxon>Pseudomonadota</taxon>
        <taxon>Gammaproteobacteria</taxon>
        <taxon>Cellvibrionales</taxon>
        <taxon>Cellvibrionaceae</taxon>
        <taxon>Pseudoteredinibacter</taxon>
    </lineage>
</organism>
<dbReference type="AlphaFoldDB" id="A0A7X0JT77"/>
<protein>
    <submittedName>
        <fullName evidence="2">Uncharacterized protein</fullName>
    </submittedName>
</protein>
<comment type="caution">
    <text evidence="2">The sequence shown here is derived from an EMBL/GenBank/DDBJ whole genome shotgun (WGS) entry which is preliminary data.</text>
</comment>
<dbReference type="InParanoid" id="A0A7X0JT77"/>
<keyword evidence="1" id="KW-0812">Transmembrane</keyword>
<keyword evidence="1" id="KW-1133">Transmembrane helix</keyword>
<sequence>MRVIAFLLGCACMAIVVFPYLITAALNAWEYLVGALSGGGQDTFYKTVPAEDSELGIPYLVVIGVGLIVYGLPSAKKF</sequence>
<gene>
    <name evidence="2" type="ORF">HNR48_001692</name>
</gene>
<feature type="transmembrane region" description="Helical" evidence="1">
    <location>
        <begin position="55"/>
        <end position="72"/>
    </location>
</feature>
<keyword evidence="3" id="KW-1185">Reference proteome</keyword>
<dbReference type="EMBL" id="JACHHT010000001">
    <property type="protein sequence ID" value="MBB6521414.1"/>
    <property type="molecule type" value="Genomic_DNA"/>
</dbReference>
<dbReference type="RefSeq" id="WP_166848547.1">
    <property type="nucleotide sequence ID" value="NZ_JAAONY010000001.1"/>
</dbReference>
<reference evidence="2 3" key="1">
    <citation type="submission" date="2020-08" db="EMBL/GenBank/DDBJ databases">
        <title>Genomic Encyclopedia of Type Strains, Phase IV (KMG-IV): sequencing the most valuable type-strain genomes for metagenomic binning, comparative biology and taxonomic classification.</title>
        <authorList>
            <person name="Goeker M."/>
        </authorList>
    </citation>
    <scope>NUCLEOTIDE SEQUENCE [LARGE SCALE GENOMIC DNA]</scope>
    <source>
        <strain evidence="2 3">DSM 22368</strain>
    </source>
</reference>
<keyword evidence="1" id="KW-0472">Membrane</keyword>